<comment type="caution">
    <text evidence="3">The sequence shown here is derived from an EMBL/GenBank/DDBJ whole genome shotgun (WGS) entry which is preliminary data.</text>
</comment>
<evidence type="ECO:0000313" key="4">
    <source>
        <dbReference type="Proteomes" id="UP000766629"/>
    </source>
</evidence>
<dbReference type="PANTHER" id="PTHR44520:SF2">
    <property type="entry name" value="RESPONSE REGULATOR RCP1"/>
    <property type="match status" value="1"/>
</dbReference>
<keyword evidence="1" id="KW-0597">Phosphoprotein</keyword>
<dbReference type="InterPro" id="IPR011006">
    <property type="entry name" value="CheY-like_superfamily"/>
</dbReference>
<dbReference type="SMART" id="SM00448">
    <property type="entry name" value="REC"/>
    <property type="match status" value="1"/>
</dbReference>
<name>A0ABS7N9J4_9RHOB</name>
<gene>
    <name evidence="3" type="ORF">KUV26_00295</name>
</gene>
<dbReference type="PANTHER" id="PTHR44520">
    <property type="entry name" value="RESPONSE REGULATOR RCP1-RELATED"/>
    <property type="match status" value="1"/>
</dbReference>
<feature type="modified residue" description="4-aspartylphosphate" evidence="1">
    <location>
        <position position="59"/>
    </location>
</feature>
<dbReference type="RefSeq" id="WP_222502150.1">
    <property type="nucleotide sequence ID" value="NZ_JAHVJA010000001.1"/>
</dbReference>
<organism evidence="3 4">
    <name type="scientific">Leisingera daeponensis</name>
    <dbReference type="NCBI Taxonomy" id="405746"/>
    <lineage>
        <taxon>Bacteria</taxon>
        <taxon>Pseudomonadati</taxon>
        <taxon>Pseudomonadota</taxon>
        <taxon>Alphaproteobacteria</taxon>
        <taxon>Rhodobacterales</taxon>
        <taxon>Roseobacteraceae</taxon>
        <taxon>Leisingera</taxon>
    </lineage>
</organism>
<protein>
    <submittedName>
        <fullName evidence="3">Response regulator</fullName>
    </submittedName>
</protein>
<evidence type="ECO:0000259" key="2">
    <source>
        <dbReference type="PROSITE" id="PS50110"/>
    </source>
</evidence>
<keyword evidence="4" id="KW-1185">Reference proteome</keyword>
<dbReference type="CDD" id="cd17557">
    <property type="entry name" value="REC_Rcp-like"/>
    <property type="match status" value="1"/>
</dbReference>
<dbReference type="InterPro" id="IPR052893">
    <property type="entry name" value="TCS_response_regulator"/>
</dbReference>
<proteinExistence type="predicted"/>
<dbReference type="EMBL" id="JAHVJA010000001">
    <property type="protein sequence ID" value="MBY6137870.1"/>
    <property type="molecule type" value="Genomic_DNA"/>
</dbReference>
<dbReference type="PROSITE" id="PS50110">
    <property type="entry name" value="RESPONSE_REGULATORY"/>
    <property type="match status" value="1"/>
</dbReference>
<dbReference type="Proteomes" id="UP000766629">
    <property type="component" value="Unassembled WGS sequence"/>
</dbReference>
<evidence type="ECO:0000256" key="1">
    <source>
        <dbReference type="PROSITE-ProRule" id="PRU00169"/>
    </source>
</evidence>
<dbReference type="SUPFAM" id="SSF52172">
    <property type="entry name" value="CheY-like"/>
    <property type="match status" value="1"/>
</dbReference>
<accession>A0ABS7N9J4</accession>
<dbReference type="Gene3D" id="3.40.50.2300">
    <property type="match status" value="1"/>
</dbReference>
<dbReference type="Pfam" id="PF00072">
    <property type="entry name" value="Response_reg"/>
    <property type="match status" value="1"/>
</dbReference>
<reference evidence="3 4" key="1">
    <citation type="submission" date="2021-06" db="EMBL/GenBank/DDBJ databases">
        <title>50 bacteria genomes isolated from Dapeng, Shenzhen, China.</title>
        <authorList>
            <person name="Zheng W."/>
            <person name="Yu S."/>
            <person name="Huang Y."/>
        </authorList>
    </citation>
    <scope>NUCLEOTIDE SEQUENCE [LARGE SCALE GENOMIC DNA]</scope>
    <source>
        <strain evidence="3 4">DP1N14-2</strain>
    </source>
</reference>
<sequence length="140" mass="15711">MNILLVEDNDVEALIMERILKKHSPSARVVRACDGLEALEILTSEQDQILPQPFFILLDINMPRMNGHEFLDELRARKEIASSFVFMFSTSGNPDDIARAYQRNVSGYIVKPSSSAATKEVLSALQDMWEICTPPQSAGR</sequence>
<evidence type="ECO:0000313" key="3">
    <source>
        <dbReference type="EMBL" id="MBY6137870.1"/>
    </source>
</evidence>
<dbReference type="InterPro" id="IPR001789">
    <property type="entry name" value="Sig_transdc_resp-reg_receiver"/>
</dbReference>
<feature type="domain" description="Response regulatory" evidence="2">
    <location>
        <begin position="2"/>
        <end position="126"/>
    </location>
</feature>